<protein>
    <submittedName>
        <fullName evidence="1">Uncharacterized protein</fullName>
    </submittedName>
</protein>
<name>A0A059C1Z2_EUCGR</name>
<proteinExistence type="predicted"/>
<organism evidence="1">
    <name type="scientific">Eucalyptus grandis</name>
    <name type="common">Flooded gum</name>
    <dbReference type="NCBI Taxonomy" id="71139"/>
    <lineage>
        <taxon>Eukaryota</taxon>
        <taxon>Viridiplantae</taxon>
        <taxon>Streptophyta</taxon>
        <taxon>Embryophyta</taxon>
        <taxon>Tracheophyta</taxon>
        <taxon>Spermatophyta</taxon>
        <taxon>Magnoliopsida</taxon>
        <taxon>eudicotyledons</taxon>
        <taxon>Gunneridae</taxon>
        <taxon>Pentapetalae</taxon>
        <taxon>rosids</taxon>
        <taxon>malvids</taxon>
        <taxon>Myrtales</taxon>
        <taxon>Myrtaceae</taxon>
        <taxon>Myrtoideae</taxon>
        <taxon>Eucalypteae</taxon>
        <taxon>Eucalyptus</taxon>
    </lineage>
</organism>
<dbReference type="Gramene" id="KCW72274">
    <property type="protein sequence ID" value="KCW72274"/>
    <property type="gene ID" value="EUGRSUZ_E00737"/>
</dbReference>
<reference evidence="1" key="1">
    <citation type="submission" date="2013-07" db="EMBL/GenBank/DDBJ databases">
        <title>The genome of Eucalyptus grandis.</title>
        <authorList>
            <person name="Schmutz J."/>
            <person name="Hayes R."/>
            <person name="Myburg A."/>
            <person name="Tuskan G."/>
            <person name="Grattapaglia D."/>
            <person name="Rokhsar D.S."/>
        </authorList>
    </citation>
    <scope>NUCLEOTIDE SEQUENCE</scope>
    <source>
        <tissue evidence="1">Leaf extractions</tissue>
    </source>
</reference>
<gene>
    <name evidence="1" type="ORF">EUGRSUZ_E00737</name>
</gene>
<accession>A0A059C1Z2</accession>
<dbReference type="AlphaFoldDB" id="A0A059C1Z2"/>
<evidence type="ECO:0000313" key="1">
    <source>
        <dbReference type="EMBL" id="KCW72274.1"/>
    </source>
</evidence>
<sequence length="66" mass="7849">MTFASSKNINIKFRSRDFIKIEEQMMVNLEVLFSETKTFNERQIVPTKQHLFFCENVMPNRSGCDE</sequence>
<dbReference type="InParanoid" id="A0A059C1Z2"/>
<dbReference type="EMBL" id="KK198757">
    <property type="protein sequence ID" value="KCW72274.1"/>
    <property type="molecule type" value="Genomic_DNA"/>
</dbReference>